<keyword evidence="2" id="KW-1185">Reference proteome</keyword>
<dbReference type="EMBL" id="AFBM01000031">
    <property type="protein sequence ID" value="EGF49449.1"/>
    <property type="molecule type" value="Genomic_DNA"/>
</dbReference>
<evidence type="ECO:0000313" key="1">
    <source>
        <dbReference type="EMBL" id="EGF49449.1"/>
    </source>
</evidence>
<name>A0ABN0CJN6_9BACE</name>
<evidence type="ECO:0000313" key="2">
    <source>
        <dbReference type="Proteomes" id="UP000010321"/>
    </source>
</evidence>
<comment type="caution">
    <text evidence="1">The sequence shown here is derived from an EMBL/GenBank/DDBJ whole genome shotgun (WGS) entry which is preliminary data.</text>
</comment>
<accession>A0ABN0CJN6</accession>
<proteinExistence type="predicted"/>
<gene>
    <name evidence="1" type="ORF">HMPREF9445_02817</name>
</gene>
<sequence length="73" mass="7546">MQVAGIEVDDGYLLPRLAGKGTCVPARDKDAMVCVGTNIGSCTHIVHEQADVSQGVVFAFAGGAYDGYPAFAL</sequence>
<protein>
    <submittedName>
        <fullName evidence="1">Conserved domain protein</fullName>
    </submittedName>
</protein>
<organism evidence="1 2">
    <name type="scientific">Bacteroides clarus YIT 12056</name>
    <dbReference type="NCBI Taxonomy" id="762984"/>
    <lineage>
        <taxon>Bacteria</taxon>
        <taxon>Pseudomonadati</taxon>
        <taxon>Bacteroidota</taxon>
        <taxon>Bacteroidia</taxon>
        <taxon>Bacteroidales</taxon>
        <taxon>Bacteroidaceae</taxon>
        <taxon>Bacteroides</taxon>
    </lineage>
</organism>
<reference evidence="1 2" key="1">
    <citation type="submission" date="2011-02" db="EMBL/GenBank/DDBJ databases">
        <authorList>
            <person name="Weinstock G."/>
            <person name="Sodergren E."/>
            <person name="Clifton S."/>
            <person name="Fulton L."/>
            <person name="Fulton B."/>
            <person name="Courtney L."/>
            <person name="Fronick C."/>
            <person name="Harrison M."/>
            <person name="Strong C."/>
            <person name="Farmer C."/>
            <person name="Delahaunty K."/>
            <person name="Markovic C."/>
            <person name="Hall O."/>
            <person name="Minx P."/>
            <person name="Tomlinson C."/>
            <person name="Mitreva M."/>
            <person name="Hou S."/>
            <person name="Chen J."/>
            <person name="Wollam A."/>
            <person name="Pepin K.H."/>
            <person name="Johnson M."/>
            <person name="Bhonagiri V."/>
            <person name="Zhang X."/>
            <person name="Suruliraj S."/>
            <person name="Warren W."/>
            <person name="Chinwalla A."/>
            <person name="Mardis E.R."/>
            <person name="Wilson R.K."/>
        </authorList>
    </citation>
    <scope>NUCLEOTIDE SEQUENCE [LARGE SCALE GENOMIC DNA]</scope>
    <source>
        <strain evidence="1 2">YIT 12056</strain>
    </source>
</reference>
<dbReference type="Proteomes" id="UP000010321">
    <property type="component" value="Unassembled WGS sequence"/>
</dbReference>